<dbReference type="InterPro" id="IPR050811">
    <property type="entry name" value="Phosphate_ABC_transporter"/>
</dbReference>
<dbReference type="NCBIfam" id="TIGR02136">
    <property type="entry name" value="ptsS_2"/>
    <property type="match status" value="1"/>
</dbReference>
<comment type="function">
    <text evidence="4">Involved in the system for phosphate transport across the cytoplasmic membrane.</text>
</comment>
<dbReference type="PANTHER" id="PTHR30570">
    <property type="entry name" value="PERIPLASMIC PHOSPHATE BINDING COMPONENT OF PHOSPHATE ABC TRANSPORTER"/>
    <property type="match status" value="1"/>
</dbReference>
<dbReference type="InterPro" id="IPR011862">
    <property type="entry name" value="Phos-bd"/>
</dbReference>
<dbReference type="PANTHER" id="PTHR30570:SF1">
    <property type="entry name" value="PHOSPHATE-BINDING PROTEIN PSTS"/>
    <property type="match status" value="1"/>
</dbReference>
<dbReference type="STRING" id="1454003.AW10_02896"/>
<organism evidence="6 7">
    <name type="scientific">Candidatus Accumulibacter appositus</name>
    <dbReference type="NCBI Taxonomy" id="1454003"/>
    <lineage>
        <taxon>Bacteria</taxon>
        <taxon>Pseudomonadati</taxon>
        <taxon>Pseudomonadota</taxon>
        <taxon>Betaproteobacteria</taxon>
        <taxon>Candidatus Accumulibacter</taxon>
    </lineage>
</organism>
<keyword evidence="3 4" id="KW-0732">Signal</keyword>
<name>A0A011PNY4_9PROT</name>
<protein>
    <recommendedName>
        <fullName evidence="4">Phosphate-binding protein</fullName>
    </recommendedName>
</protein>
<feature type="domain" description="PBP" evidence="5">
    <location>
        <begin position="22"/>
        <end position="277"/>
    </location>
</feature>
<dbReference type="Pfam" id="PF12849">
    <property type="entry name" value="PBP_like_2"/>
    <property type="match status" value="1"/>
</dbReference>
<reference evidence="6 7" key="1">
    <citation type="submission" date="2014-02" db="EMBL/GenBank/DDBJ databases">
        <title>Expanding our view of genomic diversity in Candidatus Accumulibacter clades.</title>
        <authorList>
            <person name="Skennerton C.T."/>
            <person name="Barr J.J."/>
            <person name="Slater F.R."/>
            <person name="Bond P.L."/>
            <person name="Tyson G.W."/>
        </authorList>
    </citation>
    <scope>NUCLEOTIDE SEQUENCE [LARGE SCALE GENOMIC DNA]</scope>
    <source>
        <strain evidence="7">BA-92</strain>
    </source>
</reference>
<sequence>MTSKSMLLSVSLAVAAALASASVSARTEIQNKGSDTLVNVAQSWAEQYGKINPDVAVAVSGGGSGTGIAAMINGTVDIANSSRKMKDKEIAEAKAKGHDPIEHIVGYDALAIFVNKSFPADSMAITDLAKIYGRGGVIYGRGGVSKWSELGITIPGCKDEIVVVSRQNNSGTYAYFQEAVLGEKGKFRQGTLDMHGSKDVADLVEKTPCAIGYSGLAYATDHLKALCISPEKGKPCVKPTEDTAFDGTYPIARPLFMYTDGVPKDDTKKYMDWIKSDVGQCIVAKEGYAPIKKVSCK</sequence>
<dbReference type="Gene3D" id="3.40.190.10">
    <property type="entry name" value="Periplasmic binding protein-like II"/>
    <property type="match status" value="2"/>
</dbReference>
<dbReference type="CDD" id="cd13653">
    <property type="entry name" value="PBP2_phosphate_like_1"/>
    <property type="match status" value="1"/>
</dbReference>
<feature type="signal peptide" evidence="4">
    <location>
        <begin position="1"/>
        <end position="25"/>
    </location>
</feature>
<dbReference type="AlphaFoldDB" id="A0A011PNY4"/>
<evidence type="ECO:0000256" key="1">
    <source>
        <dbReference type="ARBA" id="ARBA00008725"/>
    </source>
</evidence>
<keyword evidence="2 4" id="KW-0813">Transport</keyword>
<accession>A0A011PNY4</accession>
<dbReference type="GO" id="GO:0042597">
    <property type="term" value="C:periplasmic space"/>
    <property type="evidence" value="ECO:0007669"/>
    <property type="project" value="UniProtKB-SubCell"/>
</dbReference>
<evidence type="ECO:0000259" key="5">
    <source>
        <dbReference type="Pfam" id="PF12849"/>
    </source>
</evidence>
<keyword evidence="4" id="KW-0592">Phosphate transport</keyword>
<evidence type="ECO:0000256" key="3">
    <source>
        <dbReference type="ARBA" id="ARBA00022729"/>
    </source>
</evidence>
<dbReference type="GO" id="GO:0007155">
    <property type="term" value="P:cell adhesion"/>
    <property type="evidence" value="ECO:0007669"/>
    <property type="project" value="UniProtKB-UniRule"/>
</dbReference>
<proteinExistence type="inferred from homology"/>
<keyword evidence="4" id="KW-0574">Periplasm</keyword>
<dbReference type="PATRIC" id="fig|1454003.3.peg.2954"/>
<comment type="caution">
    <text evidence="6">The sequence shown here is derived from an EMBL/GenBank/DDBJ whole genome shotgun (WGS) entry which is preliminary data.</text>
</comment>
<comment type="subcellular location">
    <subcellularLocation>
        <location evidence="4">Periplasm</location>
    </subcellularLocation>
    <subcellularLocation>
        <location evidence="4">Secreted</location>
    </subcellularLocation>
</comment>
<dbReference type="GO" id="GO:0005576">
    <property type="term" value="C:extracellular region"/>
    <property type="evidence" value="ECO:0007669"/>
    <property type="project" value="UniProtKB-SubCell"/>
</dbReference>
<evidence type="ECO:0000313" key="7">
    <source>
        <dbReference type="Proteomes" id="UP000021816"/>
    </source>
</evidence>
<feature type="chain" id="PRO_5027140254" description="Phosphate-binding protein" evidence="4">
    <location>
        <begin position="26"/>
        <end position="297"/>
    </location>
</feature>
<evidence type="ECO:0000313" key="6">
    <source>
        <dbReference type="EMBL" id="EXI78742.1"/>
    </source>
</evidence>
<dbReference type="GO" id="GO:0042301">
    <property type="term" value="F:phosphate ion binding"/>
    <property type="evidence" value="ECO:0007669"/>
    <property type="project" value="UniProtKB-UniRule"/>
</dbReference>
<evidence type="ECO:0000256" key="2">
    <source>
        <dbReference type="ARBA" id="ARBA00022448"/>
    </source>
</evidence>
<gene>
    <name evidence="6" type="primary">pstS1</name>
    <name evidence="6" type="ORF">AW10_02896</name>
</gene>
<dbReference type="Proteomes" id="UP000021816">
    <property type="component" value="Unassembled WGS sequence"/>
</dbReference>
<dbReference type="SUPFAM" id="SSF53850">
    <property type="entry name" value="Periplasmic binding protein-like II"/>
    <property type="match status" value="1"/>
</dbReference>
<dbReference type="EMBL" id="JEMX01000066">
    <property type="protein sequence ID" value="EXI78742.1"/>
    <property type="molecule type" value="Genomic_DNA"/>
</dbReference>
<dbReference type="GO" id="GO:0006817">
    <property type="term" value="P:phosphate ion transport"/>
    <property type="evidence" value="ECO:0007669"/>
    <property type="project" value="UniProtKB-UniRule"/>
</dbReference>
<evidence type="ECO:0000256" key="4">
    <source>
        <dbReference type="RuleBase" id="RU367119"/>
    </source>
</evidence>
<dbReference type="InterPro" id="IPR024370">
    <property type="entry name" value="PBP_domain"/>
</dbReference>
<comment type="similarity">
    <text evidence="1 4">Belongs to the PstS family.</text>
</comment>
<keyword evidence="4" id="KW-0964">Secreted</keyword>